<proteinExistence type="predicted"/>
<feature type="non-terminal residue" evidence="1">
    <location>
        <position position="1"/>
    </location>
</feature>
<gene>
    <name evidence="1" type="ORF">S03H2_64634</name>
</gene>
<name>X1ICQ5_9ZZZZ</name>
<feature type="non-terminal residue" evidence="1">
    <location>
        <position position="214"/>
    </location>
</feature>
<protein>
    <submittedName>
        <fullName evidence="1">Uncharacterized protein</fullName>
    </submittedName>
</protein>
<comment type="caution">
    <text evidence="1">The sequence shown here is derived from an EMBL/GenBank/DDBJ whole genome shotgun (WGS) entry which is preliminary data.</text>
</comment>
<dbReference type="AlphaFoldDB" id="X1ICQ5"/>
<reference evidence="1" key="1">
    <citation type="journal article" date="2014" name="Front. Microbiol.">
        <title>High frequency of phylogenetically diverse reductive dehalogenase-homologous genes in deep subseafloor sedimentary metagenomes.</title>
        <authorList>
            <person name="Kawai M."/>
            <person name="Futagami T."/>
            <person name="Toyoda A."/>
            <person name="Takaki Y."/>
            <person name="Nishi S."/>
            <person name="Hori S."/>
            <person name="Arai W."/>
            <person name="Tsubouchi T."/>
            <person name="Morono Y."/>
            <person name="Uchiyama I."/>
            <person name="Ito T."/>
            <person name="Fujiyama A."/>
            <person name="Inagaki F."/>
            <person name="Takami H."/>
        </authorList>
    </citation>
    <scope>NUCLEOTIDE SEQUENCE</scope>
    <source>
        <strain evidence="1">Expedition CK06-06</strain>
    </source>
</reference>
<evidence type="ECO:0000313" key="1">
    <source>
        <dbReference type="EMBL" id="GAH80201.1"/>
    </source>
</evidence>
<dbReference type="EMBL" id="BARU01042009">
    <property type="protein sequence ID" value="GAH80201.1"/>
    <property type="molecule type" value="Genomic_DNA"/>
</dbReference>
<sequence>QQNSDVIEQKIKALPRGVILGDETYLGSRGNSDTEIVFINNEYETLSIGLADEGDLKESILEAFHKIPEACRESLKVLITDGEPSYKSIAKIFGSKVIHVAQLHTQKQRGEVIISKYEKLGPHFLHYKICTHWKAFYRNKHELKFKWEIKFIKGKIQKKRGRPRKVDTSQNKNERWRQKLEKYQSDSFQKEGTAKIFVNFETNKLSIRAGTKRG</sequence>
<organism evidence="1">
    <name type="scientific">marine sediment metagenome</name>
    <dbReference type="NCBI Taxonomy" id="412755"/>
    <lineage>
        <taxon>unclassified sequences</taxon>
        <taxon>metagenomes</taxon>
        <taxon>ecological metagenomes</taxon>
    </lineage>
</organism>
<accession>X1ICQ5</accession>